<dbReference type="CDD" id="cd00118">
    <property type="entry name" value="LysM"/>
    <property type="match status" value="4"/>
</dbReference>
<evidence type="ECO:0000313" key="3">
    <source>
        <dbReference type="EMBL" id="REA61370.1"/>
    </source>
</evidence>
<feature type="domain" description="LysM" evidence="2">
    <location>
        <begin position="751"/>
        <end position="794"/>
    </location>
</feature>
<dbReference type="Pfam" id="PF01464">
    <property type="entry name" value="SLT"/>
    <property type="match status" value="1"/>
</dbReference>
<dbReference type="SUPFAM" id="SSF54106">
    <property type="entry name" value="LysM domain"/>
    <property type="match status" value="4"/>
</dbReference>
<dbReference type="SMART" id="SM00257">
    <property type="entry name" value="LysM"/>
    <property type="match status" value="4"/>
</dbReference>
<comment type="caution">
    <text evidence="3">The sequence shown here is derived from an EMBL/GenBank/DDBJ whole genome shotgun (WGS) entry which is preliminary data.</text>
</comment>
<name>A0A3D8YBI5_9BACT</name>
<sequence>MALTFSIARAQTPDIPASVSFGGITVKFDRSAQNLIQEDIKNLMSNKKFWEEKMERAILHFPIVESILMDEEVPIDFKYLAVQESSFRPDVVSSSNAVGYWQFKPETAVELNLRVDKEVDERKNISSSTHAAAWYLKKNNQQFNNWVSSLYSYYLGAGGVKKVVPANWAYAREVTLNGKTDRYMLRFFAHKIALEAGIEKHRSTNKIVLLESEYGKGQSFDEIGKDLGINSKELESYNKWVNTGRIPTDREYLIAVPVPLDQVAVVREKLSLPAQAVAAASAYDETGFPILKKSNVQSSKSGHNFYEINGLPGIEALPGDKPKTIAKAGNLRMTRFMRNNDMVRDMPLIPGNVYYLAKKNKKAATPFHTARPGDTWHSVSQQYGVRLVSLLNYNRTISRNYPVQTGQVLWLTKKRPKKQPIEIIKPETPTSKDVVVPVIAENTSTPEKTSTTATQDIPVNAAGRKKYTPVLVEKSESSIAKEQQQFEPAVTPTVTVPVVKPAVTASDPNDRVVIITQGDDNTFKSGNGNTADGKKAERPVSTEVKSEPATNNTSNAGNNASNSVYARKQREIAERNAAEKAAAEKVVKTEPVTPANAEAREGIHIVKSGETYYSIARKYGMNVSELTDMNSSGGRKGLMVGQRLRIKDSSGSVVEAEIPATPVTTPTGPTRIEREAERIVAEKTDVGAKYHTVQPGETYYSISRTYGISLNELMALNNMTSPNKLISGQQLKVGTGAGRNAVRSNTPQGFRTHTVASGETLFRISVNYGVEIEEIKRLNNISGNNVSVGQKLKIPQK</sequence>
<dbReference type="Pfam" id="PF01476">
    <property type="entry name" value="LysM"/>
    <property type="match status" value="4"/>
</dbReference>
<reference evidence="3 4" key="1">
    <citation type="submission" date="2018-07" db="EMBL/GenBank/DDBJ databases">
        <title>Dyadobacter roseus sp. nov., isolated from rose rhizosphere soil.</title>
        <authorList>
            <person name="Chen L."/>
        </authorList>
    </citation>
    <scope>NUCLEOTIDE SEQUENCE [LARGE SCALE GENOMIC DNA]</scope>
    <source>
        <strain evidence="3 4">RS19</strain>
    </source>
</reference>
<dbReference type="InterPro" id="IPR036779">
    <property type="entry name" value="LysM_dom_sf"/>
</dbReference>
<protein>
    <submittedName>
        <fullName evidence="3">Lytic transglycosylase</fullName>
    </submittedName>
</protein>
<feature type="domain" description="LysM" evidence="2">
    <location>
        <begin position="366"/>
        <end position="411"/>
    </location>
</feature>
<dbReference type="Gene3D" id="3.10.350.10">
    <property type="entry name" value="LysM domain"/>
    <property type="match status" value="4"/>
</dbReference>
<organism evidence="3 4">
    <name type="scientific">Dyadobacter luteus</name>
    <dbReference type="NCBI Taxonomy" id="2259619"/>
    <lineage>
        <taxon>Bacteria</taxon>
        <taxon>Pseudomonadati</taxon>
        <taxon>Bacteroidota</taxon>
        <taxon>Cytophagia</taxon>
        <taxon>Cytophagales</taxon>
        <taxon>Spirosomataceae</taxon>
        <taxon>Dyadobacter</taxon>
    </lineage>
</organism>
<dbReference type="CDD" id="cd16894">
    <property type="entry name" value="MltD-like"/>
    <property type="match status" value="1"/>
</dbReference>
<dbReference type="SUPFAM" id="SSF53955">
    <property type="entry name" value="Lysozyme-like"/>
    <property type="match status" value="1"/>
</dbReference>
<evidence type="ECO:0000313" key="4">
    <source>
        <dbReference type="Proteomes" id="UP000256373"/>
    </source>
</evidence>
<dbReference type="AlphaFoldDB" id="A0A3D8YBI5"/>
<feature type="compositionally biased region" description="Low complexity" evidence="1">
    <location>
        <begin position="549"/>
        <end position="560"/>
    </location>
</feature>
<dbReference type="InterPro" id="IPR023346">
    <property type="entry name" value="Lysozyme-like_dom_sf"/>
</dbReference>
<feature type="compositionally biased region" description="Basic and acidic residues" evidence="1">
    <location>
        <begin position="532"/>
        <end position="546"/>
    </location>
</feature>
<gene>
    <name evidence="3" type="ORF">DSL64_12400</name>
</gene>
<proteinExistence type="predicted"/>
<accession>A0A3D8YBI5</accession>
<feature type="region of interest" description="Disordered" evidence="1">
    <location>
        <begin position="519"/>
        <end position="560"/>
    </location>
</feature>
<dbReference type="EMBL" id="QNUL01000008">
    <property type="protein sequence ID" value="REA61370.1"/>
    <property type="molecule type" value="Genomic_DNA"/>
</dbReference>
<dbReference type="InterPro" id="IPR018392">
    <property type="entry name" value="LysM"/>
</dbReference>
<dbReference type="GO" id="GO:0008932">
    <property type="term" value="F:lytic endotransglycosylase activity"/>
    <property type="evidence" value="ECO:0007669"/>
    <property type="project" value="TreeGrafter"/>
</dbReference>
<dbReference type="Proteomes" id="UP000256373">
    <property type="component" value="Unassembled WGS sequence"/>
</dbReference>
<feature type="domain" description="LysM" evidence="2">
    <location>
        <begin position="689"/>
        <end position="733"/>
    </location>
</feature>
<evidence type="ECO:0000259" key="2">
    <source>
        <dbReference type="PROSITE" id="PS51782"/>
    </source>
</evidence>
<dbReference type="PROSITE" id="PS51782">
    <property type="entry name" value="LYSM"/>
    <property type="match status" value="4"/>
</dbReference>
<evidence type="ECO:0000256" key="1">
    <source>
        <dbReference type="SAM" id="MobiDB-lite"/>
    </source>
</evidence>
<keyword evidence="4" id="KW-1185">Reference proteome</keyword>
<feature type="compositionally biased region" description="Polar residues" evidence="1">
    <location>
        <begin position="519"/>
        <end position="530"/>
    </location>
</feature>
<dbReference type="OrthoDB" id="977752at2"/>
<dbReference type="PANTHER" id="PTHR33734:SF22">
    <property type="entry name" value="MEMBRANE-BOUND LYTIC MUREIN TRANSGLYCOSYLASE D"/>
    <property type="match status" value="1"/>
</dbReference>
<dbReference type="PANTHER" id="PTHR33734">
    <property type="entry name" value="LYSM DOMAIN-CONTAINING GPI-ANCHORED PROTEIN 2"/>
    <property type="match status" value="1"/>
</dbReference>
<feature type="domain" description="LysM" evidence="2">
    <location>
        <begin position="602"/>
        <end position="646"/>
    </location>
</feature>
<dbReference type="Gene3D" id="1.10.530.10">
    <property type="match status" value="1"/>
</dbReference>
<dbReference type="InterPro" id="IPR008258">
    <property type="entry name" value="Transglycosylase_SLT_dom_1"/>
</dbReference>